<accession>A0A1H8R0Y7</accession>
<organism evidence="1 2">
    <name type="scientific">Trujillonella endophytica</name>
    <dbReference type="NCBI Taxonomy" id="673521"/>
    <lineage>
        <taxon>Bacteria</taxon>
        <taxon>Bacillati</taxon>
        <taxon>Actinomycetota</taxon>
        <taxon>Actinomycetes</taxon>
        <taxon>Geodermatophilales</taxon>
        <taxon>Geodermatophilaceae</taxon>
        <taxon>Trujillonella</taxon>
    </lineage>
</organism>
<evidence type="ECO:0000313" key="1">
    <source>
        <dbReference type="EMBL" id="SEO60200.1"/>
    </source>
</evidence>
<sequence length="75" mass="8080">MAVEINLDALLDKEFQSKSYAEILDAPVSALKGVSDGDGELLKQAFNITTVGDLGKNKFFHWAQLLQQLSAAGAK</sequence>
<keyword evidence="2" id="KW-1185">Reference proteome</keyword>
<dbReference type="Proteomes" id="UP000198960">
    <property type="component" value="Unassembled WGS sequence"/>
</dbReference>
<dbReference type="RefSeq" id="WP_091940622.1">
    <property type="nucleotide sequence ID" value="NZ_FOEE01000002.1"/>
</dbReference>
<name>A0A1H8R0Y7_9ACTN</name>
<evidence type="ECO:0000313" key="2">
    <source>
        <dbReference type="Proteomes" id="UP000198960"/>
    </source>
</evidence>
<dbReference type="OrthoDB" id="332209at2"/>
<gene>
    <name evidence="1" type="ORF">SAMN05660991_00938</name>
</gene>
<dbReference type="AlphaFoldDB" id="A0A1H8R0Y7"/>
<reference evidence="2" key="1">
    <citation type="submission" date="2016-10" db="EMBL/GenBank/DDBJ databases">
        <authorList>
            <person name="Varghese N."/>
            <person name="Submissions S."/>
        </authorList>
    </citation>
    <scope>NUCLEOTIDE SEQUENCE [LARGE SCALE GENOMIC DNA]</scope>
    <source>
        <strain evidence="2">DSM 45413</strain>
    </source>
</reference>
<proteinExistence type="predicted"/>
<dbReference type="STRING" id="673521.SAMN05660991_00938"/>
<dbReference type="EMBL" id="FOEE01000002">
    <property type="protein sequence ID" value="SEO60200.1"/>
    <property type="molecule type" value="Genomic_DNA"/>
</dbReference>
<protein>
    <submittedName>
        <fullName evidence="1">Uncharacterized protein</fullName>
    </submittedName>
</protein>